<dbReference type="SUPFAM" id="SSF54001">
    <property type="entry name" value="Cysteine proteinases"/>
    <property type="match status" value="1"/>
</dbReference>
<organism evidence="6 7">
    <name type="scientific">Romanomermis culicivorax</name>
    <name type="common">Nematode worm</name>
    <dbReference type="NCBI Taxonomy" id="13658"/>
    <lineage>
        <taxon>Eukaryota</taxon>
        <taxon>Metazoa</taxon>
        <taxon>Ecdysozoa</taxon>
        <taxon>Nematoda</taxon>
        <taxon>Enoplea</taxon>
        <taxon>Dorylaimia</taxon>
        <taxon>Mermithida</taxon>
        <taxon>Mermithoidea</taxon>
        <taxon>Mermithidae</taxon>
        <taxon>Romanomermis</taxon>
    </lineage>
</organism>
<dbReference type="SMART" id="SM00645">
    <property type="entry name" value="Pept_C1"/>
    <property type="match status" value="1"/>
</dbReference>
<evidence type="ECO:0000313" key="7">
    <source>
        <dbReference type="WBParaSite" id="nRc.2.0.1.t16760-RA"/>
    </source>
</evidence>
<accession>A0A915ISB2</accession>
<dbReference type="AlphaFoldDB" id="A0A915ISB2"/>
<evidence type="ECO:0000259" key="5">
    <source>
        <dbReference type="SMART" id="SM00645"/>
    </source>
</evidence>
<dbReference type="InterPro" id="IPR038765">
    <property type="entry name" value="Papain-like_cys_pep_sf"/>
</dbReference>
<feature type="domain" description="Peptidase C1A papain C-terminal" evidence="5">
    <location>
        <begin position="31"/>
        <end position="276"/>
    </location>
</feature>
<dbReference type="GO" id="GO:0008234">
    <property type="term" value="F:cysteine-type peptidase activity"/>
    <property type="evidence" value="ECO:0007669"/>
    <property type="project" value="UniProtKB-KW"/>
</dbReference>
<keyword evidence="6" id="KW-1185">Reference proteome</keyword>
<reference evidence="7" key="1">
    <citation type="submission" date="2022-11" db="UniProtKB">
        <authorList>
            <consortium name="WormBaseParasite"/>
        </authorList>
    </citation>
    <scope>IDENTIFICATION</scope>
</reference>
<name>A0A915ISB2_ROMCU</name>
<protein>
    <submittedName>
        <fullName evidence="7">Peptidase C1A papain C-terminal domain-containing protein</fullName>
    </submittedName>
</protein>
<dbReference type="PANTHER" id="PTHR12411">
    <property type="entry name" value="CYSTEINE PROTEASE FAMILY C1-RELATED"/>
    <property type="match status" value="1"/>
</dbReference>
<sequence length="299" mass="33066">MYSYFIGGAARHHAVPLFSMNRKRWQRAPPRGEKLQWTDKNVFPAARNQKSCGACYAMTTADLLAAQSKIESKNYDTPVKPLSAQYLVDCSAEPDAFKCEGGRPINILNRLAKCQQVGTPCMLPAEDCYPYTAANNICNDNCTRELIEPIPFPLPNLAFYLAWKNPCRINDAEILDVRGPREMDVMATLLQWGPVIAIVGVTEVWQFYNGTGVVRPRQCSTDLAHAVLVTGYDYTTCVPTYTVRNSWGQDWGGNGYLKLEAGKNTCGVAQSVVYACSTRCGSGGSLFDFVAQNPNFPEC</sequence>
<dbReference type="WBParaSite" id="nRc.2.0.1.t16760-RA">
    <property type="protein sequence ID" value="nRc.2.0.1.t16760-RA"/>
    <property type="gene ID" value="nRc.2.0.1.g16760"/>
</dbReference>
<evidence type="ECO:0000313" key="6">
    <source>
        <dbReference type="Proteomes" id="UP000887565"/>
    </source>
</evidence>
<dbReference type="InterPro" id="IPR000169">
    <property type="entry name" value="Pept_cys_AS"/>
</dbReference>
<proteinExistence type="inferred from homology"/>
<evidence type="ECO:0000256" key="2">
    <source>
        <dbReference type="ARBA" id="ARBA00022670"/>
    </source>
</evidence>
<dbReference type="InterPro" id="IPR000668">
    <property type="entry name" value="Peptidase_C1A_C"/>
</dbReference>
<keyword evidence="4" id="KW-0788">Thiol protease</keyword>
<keyword evidence="2" id="KW-0645">Protease</keyword>
<dbReference type="InterPro" id="IPR025660">
    <property type="entry name" value="Pept_his_AS"/>
</dbReference>
<dbReference type="CDD" id="cd02248">
    <property type="entry name" value="Peptidase_C1A"/>
    <property type="match status" value="1"/>
</dbReference>
<evidence type="ECO:0000256" key="1">
    <source>
        <dbReference type="ARBA" id="ARBA00008455"/>
    </source>
</evidence>
<dbReference type="GO" id="GO:0006508">
    <property type="term" value="P:proteolysis"/>
    <property type="evidence" value="ECO:0007669"/>
    <property type="project" value="UniProtKB-KW"/>
</dbReference>
<dbReference type="InterPro" id="IPR039417">
    <property type="entry name" value="Peptidase_C1A_papain-like"/>
</dbReference>
<dbReference type="PROSITE" id="PS00639">
    <property type="entry name" value="THIOL_PROTEASE_HIS"/>
    <property type="match status" value="1"/>
</dbReference>
<evidence type="ECO:0000256" key="4">
    <source>
        <dbReference type="ARBA" id="ARBA00022807"/>
    </source>
</evidence>
<keyword evidence="3" id="KW-0378">Hydrolase</keyword>
<dbReference type="InterPro" id="IPR013128">
    <property type="entry name" value="Peptidase_C1A"/>
</dbReference>
<dbReference type="Gene3D" id="3.90.70.10">
    <property type="entry name" value="Cysteine proteinases"/>
    <property type="match status" value="1"/>
</dbReference>
<evidence type="ECO:0000256" key="3">
    <source>
        <dbReference type="ARBA" id="ARBA00022801"/>
    </source>
</evidence>
<dbReference type="PROSITE" id="PS00139">
    <property type="entry name" value="THIOL_PROTEASE_CYS"/>
    <property type="match status" value="1"/>
</dbReference>
<comment type="similarity">
    <text evidence="1">Belongs to the peptidase C1 family.</text>
</comment>
<dbReference type="Pfam" id="PF00112">
    <property type="entry name" value="Peptidase_C1"/>
    <property type="match status" value="1"/>
</dbReference>
<dbReference type="Proteomes" id="UP000887565">
    <property type="component" value="Unplaced"/>
</dbReference>